<evidence type="ECO:0000256" key="1">
    <source>
        <dbReference type="SAM" id="MobiDB-lite"/>
    </source>
</evidence>
<proteinExistence type="predicted"/>
<feature type="compositionally biased region" description="Polar residues" evidence="1">
    <location>
        <begin position="25"/>
        <end position="50"/>
    </location>
</feature>
<organism evidence="2 3">
    <name type="scientific">Microthlaspi erraticum</name>
    <dbReference type="NCBI Taxonomy" id="1685480"/>
    <lineage>
        <taxon>Eukaryota</taxon>
        <taxon>Viridiplantae</taxon>
        <taxon>Streptophyta</taxon>
        <taxon>Embryophyta</taxon>
        <taxon>Tracheophyta</taxon>
        <taxon>Spermatophyta</taxon>
        <taxon>Magnoliopsida</taxon>
        <taxon>eudicotyledons</taxon>
        <taxon>Gunneridae</taxon>
        <taxon>Pentapetalae</taxon>
        <taxon>rosids</taxon>
        <taxon>malvids</taxon>
        <taxon>Brassicales</taxon>
        <taxon>Brassicaceae</taxon>
        <taxon>Coluteocarpeae</taxon>
        <taxon>Microthlaspi</taxon>
    </lineage>
</organism>
<dbReference type="Proteomes" id="UP000467841">
    <property type="component" value="Unassembled WGS sequence"/>
</dbReference>
<evidence type="ECO:0000313" key="2">
    <source>
        <dbReference type="EMBL" id="CAA7018570.1"/>
    </source>
</evidence>
<keyword evidence="3" id="KW-1185">Reference proteome</keyword>
<sequence length="115" mass="12460">MLTLSEKGSAYCSGKLKKRGERSVLENSANPVNSVTGEEAQPRSNRNQKSLADEESAGGKRAKFIGRQSRARERGSRAPISGKEPPVKEVHSEIGAEQQSEKEEADLGSVHGRKN</sequence>
<reference evidence="2" key="1">
    <citation type="submission" date="2020-01" db="EMBL/GenBank/DDBJ databases">
        <authorList>
            <person name="Mishra B."/>
        </authorList>
    </citation>
    <scope>NUCLEOTIDE SEQUENCE [LARGE SCALE GENOMIC DNA]</scope>
</reference>
<evidence type="ECO:0000313" key="3">
    <source>
        <dbReference type="Proteomes" id="UP000467841"/>
    </source>
</evidence>
<dbReference type="AlphaFoldDB" id="A0A6D2HPJ4"/>
<feature type="region of interest" description="Disordered" evidence="1">
    <location>
        <begin position="1"/>
        <end position="115"/>
    </location>
</feature>
<gene>
    <name evidence="2" type="ORF">MERR_LOCUS5805</name>
</gene>
<protein>
    <submittedName>
        <fullName evidence="2">Uncharacterized protein</fullName>
    </submittedName>
</protein>
<accession>A0A6D2HPJ4</accession>
<dbReference type="EMBL" id="CACVBM020000399">
    <property type="protein sequence ID" value="CAA7018570.1"/>
    <property type="molecule type" value="Genomic_DNA"/>
</dbReference>
<comment type="caution">
    <text evidence="2">The sequence shown here is derived from an EMBL/GenBank/DDBJ whole genome shotgun (WGS) entry which is preliminary data.</text>
</comment>
<feature type="compositionally biased region" description="Basic and acidic residues" evidence="1">
    <location>
        <begin position="85"/>
        <end position="102"/>
    </location>
</feature>
<name>A0A6D2HPJ4_9BRAS</name>